<comment type="subcellular location">
    <subcellularLocation>
        <location evidence="1">Periplasm</location>
    </subcellularLocation>
</comment>
<name>A0A154IPL9_RHILE</name>
<evidence type="ECO:0000256" key="4">
    <source>
        <dbReference type="ARBA" id="ARBA00022729"/>
    </source>
</evidence>
<dbReference type="InterPro" id="IPR006059">
    <property type="entry name" value="SBP"/>
</dbReference>
<gene>
    <name evidence="7" type="ORF">A4A59_10690</name>
</gene>
<evidence type="ECO:0000256" key="2">
    <source>
        <dbReference type="ARBA" id="ARBA00008520"/>
    </source>
</evidence>
<evidence type="ECO:0000256" key="5">
    <source>
        <dbReference type="ARBA" id="ARBA00022764"/>
    </source>
</evidence>
<dbReference type="RefSeq" id="WP_062940590.1">
    <property type="nucleotide sequence ID" value="NZ_CP171846.1"/>
</dbReference>
<dbReference type="PANTHER" id="PTHR43649">
    <property type="entry name" value="ARABINOSE-BINDING PROTEIN-RELATED"/>
    <property type="match status" value="1"/>
</dbReference>
<dbReference type="EMBL" id="LVYU01000057">
    <property type="protein sequence ID" value="KZB02412.1"/>
    <property type="molecule type" value="Genomic_DNA"/>
</dbReference>
<evidence type="ECO:0000256" key="1">
    <source>
        <dbReference type="ARBA" id="ARBA00004418"/>
    </source>
</evidence>
<dbReference type="Gene3D" id="3.40.190.10">
    <property type="entry name" value="Periplasmic binding protein-like II"/>
    <property type="match status" value="1"/>
</dbReference>
<protein>
    <submittedName>
        <fullName evidence="7">ABC transporter substrate-binding protein</fullName>
    </submittedName>
</protein>
<keyword evidence="3" id="KW-0813">Transport</keyword>
<dbReference type="AlphaFoldDB" id="A0A154IPL9"/>
<sequence>MFKNGIGRQLIFAATTAAVMIFAVAPSAAQEKVQLTFRQFDPPTEIQGLIAAVDAWNSGHPDVQVKLETMSGGDTLAQLAREIPAGAGPDVQQLAFVWTRDLARSKLLLDLSSLIQSNAPGAGTDDFLALDLATLDGKIFGLPWTADTFSMAYRPDLLQAAGVSNFPDSWDDLAAAAKKLANEGGGTEQYGFCFPAGSAPDSGMWTLVNYYLWSNGSTLVTEESPGKWKVSVTPEQLAAAMNYFNQFFADGTAPENLITVNAWGDPELIGGLGRGDCAITFFPPQTFRAAQKQSDKPLLTAPIPKGTEKRISHLGGRALGINPNTKHQKEAWEFVKYLVGPETFKTYNQYPSQKSLLSQLQFPPAEQGYVTMLPLAQTFERYISSPIKVSSMTALINREFGAVFSGQRNPDEAADVIIKELNDLLARGKG</sequence>
<reference evidence="7" key="1">
    <citation type="submission" date="2016-03" db="EMBL/GenBank/DDBJ databases">
        <title>Microsymbionts genomes from the relict species Vavilovia formosa.</title>
        <authorList>
            <person name="Chirak E."/>
            <person name="Kimeklis A."/>
            <person name="Kopat V."/>
            <person name="Andronov E."/>
        </authorList>
    </citation>
    <scope>NUCLEOTIDE SEQUENCE [LARGE SCALE GENOMIC DNA]</scope>
    <source>
        <strain evidence="7">Vaf12</strain>
    </source>
</reference>
<keyword evidence="4 6" id="KW-0732">Signal</keyword>
<proteinExistence type="inferred from homology"/>
<evidence type="ECO:0000313" key="7">
    <source>
        <dbReference type="EMBL" id="KZB02412.1"/>
    </source>
</evidence>
<keyword evidence="5" id="KW-0574">Periplasm</keyword>
<evidence type="ECO:0000256" key="6">
    <source>
        <dbReference type="SAM" id="SignalP"/>
    </source>
</evidence>
<feature type="chain" id="PRO_5007596412" evidence="6">
    <location>
        <begin position="29"/>
        <end position="430"/>
    </location>
</feature>
<comment type="caution">
    <text evidence="7">The sequence shown here is derived from an EMBL/GenBank/DDBJ whole genome shotgun (WGS) entry which is preliminary data.</text>
</comment>
<dbReference type="PANTHER" id="PTHR43649:SF34">
    <property type="entry name" value="ABC TRANSPORTER PERIPLASMIC-BINDING PROTEIN YCJN-RELATED"/>
    <property type="match status" value="1"/>
</dbReference>
<organism evidence="7">
    <name type="scientific">Rhizobium leguminosarum</name>
    <dbReference type="NCBI Taxonomy" id="384"/>
    <lineage>
        <taxon>Bacteria</taxon>
        <taxon>Pseudomonadati</taxon>
        <taxon>Pseudomonadota</taxon>
        <taxon>Alphaproteobacteria</taxon>
        <taxon>Hyphomicrobiales</taxon>
        <taxon>Rhizobiaceae</taxon>
        <taxon>Rhizobium/Agrobacterium group</taxon>
        <taxon>Rhizobium</taxon>
    </lineage>
</organism>
<accession>A0A154IPL9</accession>
<dbReference type="Pfam" id="PF01547">
    <property type="entry name" value="SBP_bac_1"/>
    <property type="match status" value="1"/>
</dbReference>
<comment type="similarity">
    <text evidence="2">Belongs to the bacterial solute-binding protein 1 family.</text>
</comment>
<dbReference type="InterPro" id="IPR050490">
    <property type="entry name" value="Bact_solute-bd_prot1"/>
</dbReference>
<feature type="signal peptide" evidence="6">
    <location>
        <begin position="1"/>
        <end position="28"/>
    </location>
</feature>
<evidence type="ECO:0000256" key="3">
    <source>
        <dbReference type="ARBA" id="ARBA00022448"/>
    </source>
</evidence>
<dbReference type="SUPFAM" id="SSF53850">
    <property type="entry name" value="Periplasmic binding protein-like II"/>
    <property type="match status" value="1"/>
</dbReference>
<dbReference type="GO" id="GO:0042597">
    <property type="term" value="C:periplasmic space"/>
    <property type="evidence" value="ECO:0007669"/>
    <property type="project" value="UniProtKB-SubCell"/>
</dbReference>